<dbReference type="Proteomes" id="UP000037696">
    <property type="component" value="Unassembled WGS sequence"/>
</dbReference>
<dbReference type="AlphaFoldDB" id="A0A0N0RZ44"/>
<evidence type="ECO:0000313" key="1">
    <source>
        <dbReference type="EMBL" id="KOS43795.1"/>
    </source>
</evidence>
<sequence length="34" mass="3972">WERGNFINIDSRLGTFPSQHEPYVGKITREPTLI</sequence>
<feature type="non-terminal residue" evidence="1">
    <location>
        <position position="1"/>
    </location>
</feature>
<dbReference type="EMBL" id="LHQQ01000073">
    <property type="protein sequence ID" value="KOS43795.1"/>
    <property type="molecule type" value="Genomic_DNA"/>
</dbReference>
<accession>A0A0N0RZ44</accession>
<protein>
    <submittedName>
        <fullName evidence="1">Uncharacterized protein</fullName>
    </submittedName>
</protein>
<comment type="caution">
    <text evidence="1">The sequence shown here is derived from an EMBL/GenBank/DDBJ whole genome shotgun (WGS) entry which is preliminary data.</text>
</comment>
<name>A0A0N0RZ44_9EURO</name>
<keyword evidence="2" id="KW-1185">Reference proteome</keyword>
<organism evidence="1 2">
    <name type="scientific">Penicillium nordicum</name>
    <dbReference type="NCBI Taxonomy" id="229535"/>
    <lineage>
        <taxon>Eukaryota</taxon>
        <taxon>Fungi</taxon>
        <taxon>Dikarya</taxon>
        <taxon>Ascomycota</taxon>
        <taxon>Pezizomycotina</taxon>
        <taxon>Eurotiomycetes</taxon>
        <taxon>Eurotiomycetidae</taxon>
        <taxon>Eurotiales</taxon>
        <taxon>Aspergillaceae</taxon>
        <taxon>Penicillium</taxon>
    </lineage>
</organism>
<proteinExistence type="predicted"/>
<evidence type="ECO:0000313" key="2">
    <source>
        <dbReference type="Proteomes" id="UP000037696"/>
    </source>
</evidence>
<gene>
    <name evidence="1" type="ORF">ACN38_g5309</name>
</gene>
<reference evidence="1 2" key="1">
    <citation type="submission" date="2015-08" db="EMBL/GenBank/DDBJ databases">
        <title>Genome sequencing of Penicillium nordicum.</title>
        <authorList>
            <person name="Nguyen H.D."/>
            <person name="Seifert K.A."/>
        </authorList>
    </citation>
    <scope>NUCLEOTIDE SEQUENCE [LARGE SCALE GENOMIC DNA]</scope>
    <source>
        <strain evidence="1 2">DAOMC 185683</strain>
    </source>
</reference>